<dbReference type="Proteomes" id="UP000806378">
    <property type="component" value="Unassembled WGS sequence"/>
</dbReference>
<evidence type="ECO:0000256" key="5">
    <source>
        <dbReference type="ARBA" id="ARBA00022729"/>
    </source>
</evidence>
<dbReference type="Gramene" id="rna-gnl|WGS:JABURB|Cocit.L0735.1">
    <property type="protein sequence ID" value="cds-KAF7849484.1"/>
    <property type="gene ID" value="gene-BT93_L0735"/>
</dbReference>
<feature type="signal peptide" evidence="6">
    <location>
        <begin position="1"/>
        <end position="28"/>
    </location>
</feature>
<comment type="similarity">
    <text evidence="2 6">Belongs to the plant self-incompatibility (S1) protein family.</text>
</comment>
<sequence>MARKMFEPSKVVLRSVCVLMLLGRMCQAVRTDIFKHAMTTVTITNGLGEALTVHCKSKDDDLGVQVINPNLNWSFSFRPNAIFLNTLFFCRFAWSNQQHSFDIYDEERDLDGCGKLCLWSILPVGPTQYNDKSKKYDIFYPWNPPALQKRPLREP</sequence>
<evidence type="ECO:0000256" key="6">
    <source>
        <dbReference type="RuleBase" id="RU367044"/>
    </source>
</evidence>
<keyword evidence="5 6" id="KW-0732">Signal</keyword>
<evidence type="ECO:0000313" key="8">
    <source>
        <dbReference type="Proteomes" id="UP000806378"/>
    </source>
</evidence>
<dbReference type="Pfam" id="PF05938">
    <property type="entry name" value="Self-incomp_S1"/>
    <property type="match status" value="1"/>
</dbReference>
<evidence type="ECO:0000256" key="4">
    <source>
        <dbReference type="ARBA" id="ARBA00022525"/>
    </source>
</evidence>
<name>A0A8T0CQM2_CORYI</name>
<evidence type="ECO:0000256" key="1">
    <source>
        <dbReference type="ARBA" id="ARBA00004613"/>
    </source>
</evidence>
<protein>
    <recommendedName>
        <fullName evidence="6">S-protein homolog</fullName>
    </recommendedName>
</protein>
<reference evidence="7" key="1">
    <citation type="submission" date="2020-05" db="EMBL/GenBank/DDBJ databases">
        <title>WGS assembly of Corymbia citriodora subspecies variegata.</title>
        <authorList>
            <person name="Barry K."/>
            <person name="Hundley H."/>
            <person name="Shu S."/>
            <person name="Jenkins J."/>
            <person name="Grimwood J."/>
            <person name="Baten A."/>
        </authorList>
    </citation>
    <scope>NUCLEOTIDE SEQUENCE</scope>
    <source>
        <strain evidence="7">CV2-018</strain>
    </source>
</reference>
<comment type="caution">
    <text evidence="7">The sequence shown here is derived from an EMBL/GenBank/DDBJ whole genome shotgun (WGS) entry which is preliminary data.</text>
</comment>
<keyword evidence="3 6" id="KW-0713">Self-incompatibility</keyword>
<dbReference type="GO" id="GO:0060320">
    <property type="term" value="P:rejection of self pollen"/>
    <property type="evidence" value="ECO:0007669"/>
    <property type="project" value="UniProtKB-KW"/>
</dbReference>
<proteinExistence type="inferred from homology"/>
<dbReference type="OrthoDB" id="1900999at2759"/>
<evidence type="ECO:0000256" key="3">
    <source>
        <dbReference type="ARBA" id="ARBA00022471"/>
    </source>
</evidence>
<dbReference type="PANTHER" id="PTHR31232:SF43">
    <property type="entry name" value="S-PROTEIN HOMOLOG 29-RELATED"/>
    <property type="match status" value="1"/>
</dbReference>
<gene>
    <name evidence="7" type="ORF">BT93_L0735</name>
</gene>
<keyword evidence="8" id="KW-1185">Reference proteome</keyword>
<feature type="chain" id="PRO_5035968343" description="S-protein homolog" evidence="6">
    <location>
        <begin position="29"/>
        <end position="155"/>
    </location>
</feature>
<dbReference type="PANTHER" id="PTHR31232">
    <property type="match status" value="1"/>
</dbReference>
<dbReference type="AlphaFoldDB" id="A0A8T0CQM2"/>
<evidence type="ECO:0000313" key="7">
    <source>
        <dbReference type="EMBL" id="KAF7849484.1"/>
    </source>
</evidence>
<keyword evidence="4 6" id="KW-0964">Secreted</keyword>
<organism evidence="7 8">
    <name type="scientific">Corymbia citriodora subsp. variegata</name>
    <dbReference type="NCBI Taxonomy" id="360336"/>
    <lineage>
        <taxon>Eukaryota</taxon>
        <taxon>Viridiplantae</taxon>
        <taxon>Streptophyta</taxon>
        <taxon>Embryophyta</taxon>
        <taxon>Tracheophyta</taxon>
        <taxon>Spermatophyta</taxon>
        <taxon>Magnoliopsida</taxon>
        <taxon>eudicotyledons</taxon>
        <taxon>Gunneridae</taxon>
        <taxon>Pentapetalae</taxon>
        <taxon>rosids</taxon>
        <taxon>malvids</taxon>
        <taxon>Myrtales</taxon>
        <taxon>Myrtaceae</taxon>
        <taxon>Myrtoideae</taxon>
        <taxon>Eucalypteae</taxon>
        <taxon>Corymbia</taxon>
    </lineage>
</organism>
<evidence type="ECO:0000256" key="2">
    <source>
        <dbReference type="ARBA" id="ARBA00005581"/>
    </source>
</evidence>
<comment type="subcellular location">
    <subcellularLocation>
        <location evidence="1 6">Secreted</location>
    </subcellularLocation>
</comment>
<dbReference type="GO" id="GO:0005576">
    <property type="term" value="C:extracellular region"/>
    <property type="evidence" value="ECO:0007669"/>
    <property type="project" value="UniProtKB-SubCell"/>
</dbReference>
<dbReference type="InterPro" id="IPR010264">
    <property type="entry name" value="Self-incomp_S1"/>
</dbReference>
<dbReference type="EMBL" id="MU089767">
    <property type="protein sequence ID" value="KAF7849484.1"/>
    <property type="molecule type" value="Genomic_DNA"/>
</dbReference>
<accession>A0A8T0CQM2</accession>